<dbReference type="EMBL" id="DYVY01000071">
    <property type="protein sequence ID" value="HJF94040.1"/>
    <property type="molecule type" value="Genomic_DNA"/>
</dbReference>
<sequence>MKRALVYVAAALLPAAVLYLADRYHTELEIEIFDYQMRDWKKREQYPERK</sequence>
<protein>
    <submittedName>
        <fullName evidence="1">Uncharacterized protein</fullName>
    </submittedName>
</protein>
<evidence type="ECO:0000313" key="2">
    <source>
        <dbReference type="Proteomes" id="UP000769156"/>
    </source>
</evidence>
<proteinExistence type="predicted"/>
<name>A0A921I0X0_9FIRM</name>
<accession>A0A921I0X0</accession>
<organism evidence="1 2">
    <name type="scientific">Lachnoclostridium phocaeense</name>
    <dbReference type="NCBI Taxonomy" id="1871021"/>
    <lineage>
        <taxon>Bacteria</taxon>
        <taxon>Bacillati</taxon>
        <taxon>Bacillota</taxon>
        <taxon>Clostridia</taxon>
        <taxon>Lachnospirales</taxon>
        <taxon>Lachnospiraceae</taxon>
    </lineage>
</organism>
<evidence type="ECO:0000313" key="1">
    <source>
        <dbReference type="EMBL" id="HJF94040.1"/>
    </source>
</evidence>
<dbReference type="AlphaFoldDB" id="A0A921I0X0"/>
<reference evidence="1" key="1">
    <citation type="journal article" date="2021" name="PeerJ">
        <title>Extensive microbial diversity within the chicken gut microbiome revealed by metagenomics and culture.</title>
        <authorList>
            <person name="Gilroy R."/>
            <person name="Ravi A."/>
            <person name="Getino M."/>
            <person name="Pursley I."/>
            <person name="Horton D.L."/>
            <person name="Alikhan N.F."/>
            <person name="Baker D."/>
            <person name="Gharbi K."/>
            <person name="Hall N."/>
            <person name="Watson M."/>
            <person name="Adriaenssens E.M."/>
            <person name="Foster-Nyarko E."/>
            <person name="Jarju S."/>
            <person name="Secka A."/>
            <person name="Antonio M."/>
            <person name="Oren A."/>
            <person name="Chaudhuri R.R."/>
            <person name="La Ragione R."/>
            <person name="Hildebrand F."/>
            <person name="Pallen M.J."/>
        </authorList>
    </citation>
    <scope>NUCLEOTIDE SEQUENCE</scope>
    <source>
        <strain evidence="1">ChiSjej5B23-16112</strain>
    </source>
</reference>
<dbReference type="Proteomes" id="UP000769156">
    <property type="component" value="Unassembled WGS sequence"/>
</dbReference>
<comment type="caution">
    <text evidence="1">The sequence shown here is derived from an EMBL/GenBank/DDBJ whole genome shotgun (WGS) entry which is preliminary data.</text>
</comment>
<gene>
    <name evidence="1" type="ORF">K8V82_04535</name>
</gene>
<reference evidence="1" key="2">
    <citation type="submission" date="2021-09" db="EMBL/GenBank/DDBJ databases">
        <authorList>
            <person name="Gilroy R."/>
        </authorList>
    </citation>
    <scope>NUCLEOTIDE SEQUENCE</scope>
    <source>
        <strain evidence="1">ChiSjej5B23-16112</strain>
    </source>
</reference>